<dbReference type="Proteomes" id="UP001146351">
    <property type="component" value="Unassembled WGS sequence"/>
</dbReference>
<proteinExistence type="predicted"/>
<reference evidence="3" key="2">
    <citation type="journal article" date="2023" name="IMA Fungus">
        <title>Comparative genomic study of the Penicillium genus elucidates a diverse pangenome and 15 lateral gene transfer events.</title>
        <authorList>
            <person name="Petersen C."/>
            <person name="Sorensen T."/>
            <person name="Nielsen M.R."/>
            <person name="Sondergaard T.E."/>
            <person name="Sorensen J.L."/>
            <person name="Fitzpatrick D.A."/>
            <person name="Frisvad J.C."/>
            <person name="Nielsen K.L."/>
        </authorList>
    </citation>
    <scope>NUCLEOTIDE SEQUENCE</scope>
    <source>
        <strain evidence="3">IBT 21917</strain>
    </source>
</reference>
<organism evidence="3 4">
    <name type="scientific">Penicillium capsulatum</name>
    <dbReference type="NCBI Taxonomy" id="69766"/>
    <lineage>
        <taxon>Eukaryota</taxon>
        <taxon>Fungi</taxon>
        <taxon>Dikarya</taxon>
        <taxon>Ascomycota</taxon>
        <taxon>Pezizomycotina</taxon>
        <taxon>Eurotiomycetes</taxon>
        <taxon>Eurotiomycetidae</taxon>
        <taxon>Eurotiales</taxon>
        <taxon>Aspergillaceae</taxon>
        <taxon>Penicillium</taxon>
    </lineage>
</organism>
<feature type="compositionally biased region" description="Polar residues" evidence="1">
    <location>
        <begin position="310"/>
        <end position="327"/>
    </location>
</feature>
<name>A0A9W9IM96_9EURO</name>
<keyword evidence="2" id="KW-0472">Membrane</keyword>
<keyword evidence="2" id="KW-0812">Transmembrane</keyword>
<dbReference type="EMBL" id="JAPQKO010000002">
    <property type="protein sequence ID" value="KAJ5179580.1"/>
    <property type="molecule type" value="Genomic_DNA"/>
</dbReference>
<feature type="transmembrane region" description="Helical" evidence="2">
    <location>
        <begin position="7"/>
        <end position="31"/>
    </location>
</feature>
<evidence type="ECO:0000256" key="2">
    <source>
        <dbReference type="SAM" id="Phobius"/>
    </source>
</evidence>
<feature type="compositionally biased region" description="Basic and acidic residues" evidence="1">
    <location>
        <begin position="226"/>
        <end position="242"/>
    </location>
</feature>
<protein>
    <submittedName>
        <fullName evidence="3">Uncharacterized protein</fullName>
    </submittedName>
</protein>
<reference evidence="3" key="1">
    <citation type="submission" date="2022-11" db="EMBL/GenBank/DDBJ databases">
        <authorList>
            <person name="Petersen C."/>
        </authorList>
    </citation>
    <scope>NUCLEOTIDE SEQUENCE</scope>
    <source>
        <strain evidence="3">IBT 21917</strain>
    </source>
</reference>
<feature type="compositionally biased region" description="Low complexity" evidence="1">
    <location>
        <begin position="294"/>
        <end position="309"/>
    </location>
</feature>
<keyword evidence="2" id="KW-1133">Transmembrane helix</keyword>
<gene>
    <name evidence="3" type="ORF">N7492_002790</name>
</gene>
<feature type="transmembrane region" description="Helical" evidence="2">
    <location>
        <begin position="116"/>
        <end position="137"/>
    </location>
</feature>
<evidence type="ECO:0000313" key="3">
    <source>
        <dbReference type="EMBL" id="KAJ5179580.1"/>
    </source>
</evidence>
<evidence type="ECO:0000313" key="4">
    <source>
        <dbReference type="Proteomes" id="UP001146351"/>
    </source>
</evidence>
<accession>A0A9W9IM96</accession>
<keyword evidence="4" id="KW-1185">Reference proteome</keyword>
<comment type="caution">
    <text evidence="3">The sequence shown here is derived from an EMBL/GenBank/DDBJ whole genome shotgun (WGS) entry which is preliminary data.</text>
</comment>
<feature type="region of interest" description="Disordered" evidence="1">
    <location>
        <begin position="147"/>
        <end position="352"/>
    </location>
</feature>
<feature type="transmembrane region" description="Helical" evidence="2">
    <location>
        <begin position="43"/>
        <end position="63"/>
    </location>
</feature>
<feature type="compositionally biased region" description="Polar residues" evidence="1">
    <location>
        <begin position="202"/>
        <end position="220"/>
    </location>
</feature>
<evidence type="ECO:0000256" key="1">
    <source>
        <dbReference type="SAM" id="MobiDB-lite"/>
    </source>
</evidence>
<feature type="transmembrane region" description="Helical" evidence="2">
    <location>
        <begin position="75"/>
        <end position="96"/>
    </location>
</feature>
<dbReference type="AlphaFoldDB" id="A0A9W9IM96"/>
<dbReference type="OrthoDB" id="4188781at2759"/>
<feature type="compositionally biased region" description="Polar residues" evidence="1">
    <location>
        <begin position="261"/>
        <end position="278"/>
    </location>
</feature>
<feature type="compositionally biased region" description="Basic and acidic residues" evidence="1">
    <location>
        <begin position="172"/>
        <end position="183"/>
    </location>
</feature>
<feature type="compositionally biased region" description="Pro residues" evidence="1">
    <location>
        <begin position="157"/>
        <end position="169"/>
    </location>
</feature>
<sequence length="387" mass="42314">MSAGHLLYALAAASVFSTLIFTILNGLVFAALQSLFSNPSTGIAPLGLSAVNCVALIVTSLIVHKNVRHRSPWPYWKTCAFYATGIYLIIAAGSTAGTMGSPQTPSQTSLCVVRSIFWALSVFAQGLYCGFLLVVLYQESSDPAWPRSYSQEMKPLPESPSPITPPPAARDPYPEMRRFDSRRSSLRKFPRRSSRYSGRTLCLQSSPDKYTSLDTTSTLCSPEPSPTREKTPDPFPEADTRPLLRGNGSIRSMPSLRQGPRVQQSLDSLVQPSPSESVETLGESPEQHIHPLFRSTSPSPSPVPTRGTRVQASPSAGQTITKNTLTRMRSAHSLRDPCMRTPSPLSGPEDDVPVGPGLLSFIYAGHVRRNVTQYEKRSELHESPDEK</sequence>
<feature type="compositionally biased region" description="Basic residues" evidence="1">
    <location>
        <begin position="184"/>
        <end position="194"/>
    </location>
</feature>